<reference evidence="2" key="1">
    <citation type="submission" date="2007-04" db="EMBL/GenBank/DDBJ databases">
        <title>Complete sequence of plasmid pRSPA02 of Rhodobacter sphaeroides ATCC 17025.</title>
        <authorList>
            <consortium name="US DOE Joint Genome Institute"/>
            <person name="Copeland A."/>
            <person name="Lucas S."/>
            <person name="Lapidus A."/>
            <person name="Barry K."/>
            <person name="Detter J.C."/>
            <person name="Glavina del Rio T."/>
            <person name="Hammon N."/>
            <person name="Israni S."/>
            <person name="Dalin E."/>
            <person name="Tice H."/>
            <person name="Pitluck S."/>
            <person name="Chertkov O."/>
            <person name="Brettin T."/>
            <person name="Bruce D."/>
            <person name="Han C."/>
            <person name="Schmutz J."/>
            <person name="Larimer F."/>
            <person name="Land M."/>
            <person name="Hauser L."/>
            <person name="Kyrpides N."/>
            <person name="Kim E."/>
            <person name="Richardson P."/>
            <person name="Mackenzie C."/>
            <person name="Choudhary M."/>
            <person name="Donohue T.J."/>
            <person name="Kaplan S."/>
        </authorList>
    </citation>
    <scope>NUCLEOTIDE SEQUENCE [LARGE SCALE GENOMIC DNA]</scope>
    <source>
        <strain evidence="2">ATCC 17025</strain>
        <plasmid evidence="2">pRSPA02</plasmid>
    </source>
</reference>
<dbReference type="HOGENOM" id="CLU_1546435_0_0_5"/>
<organism evidence="2">
    <name type="scientific">Cereibacter sphaeroides (strain ATCC 17025 / ATH 2.4.3)</name>
    <name type="common">Rhodobacter sphaeroides</name>
    <dbReference type="NCBI Taxonomy" id="349102"/>
    <lineage>
        <taxon>Bacteria</taxon>
        <taxon>Pseudomonadati</taxon>
        <taxon>Pseudomonadota</taxon>
        <taxon>Alphaproteobacteria</taxon>
        <taxon>Rhodobacterales</taxon>
        <taxon>Paracoccaceae</taxon>
        <taxon>Cereibacter</taxon>
    </lineage>
</organism>
<dbReference type="KEGG" id="rsq:Rsph17025_4171"/>
<feature type="signal peptide" evidence="1">
    <location>
        <begin position="1"/>
        <end position="23"/>
    </location>
</feature>
<geneLocation type="plasmid" evidence="2">
    <name>pRSPA02</name>
</geneLocation>
<evidence type="ECO:0000256" key="1">
    <source>
        <dbReference type="SAM" id="SignalP"/>
    </source>
</evidence>
<name>A4X058_CERS5</name>
<dbReference type="AlphaFoldDB" id="A4X058"/>
<feature type="chain" id="PRO_5002676283" description="DUF4402 domain-containing protein" evidence="1">
    <location>
        <begin position="24"/>
        <end position="173"/>
    </location>
</feature>
<evidence type="ECO:0008006" key="3">
    <source>
        <dbReference type="Google" id="ProtNLM"/>
    </source>
</evidence>
<gene>
    <name evidence="2" type="ordered locus">Rsph17025_4171</name>
</gene>
<dbReference type="BioCyc" id="RSPH349102:G1G8M-4304-MONOMER"/>
<dbReference type="EMBL" id="CP000663">
    <property type="protein sequence ID" value="ABP73022.1"/>
    <property type="molecule type" value="Genomic_DNA"/>
</dbReference>
<keyword evidence="1" id="KW-0732">Signal</keyword>
<protein>
    <recommendedName>
        <fullName evidence="3">DUF4402 domain-containing protein</fullName>
    </recommendedName>
</protein>
<keyword evidence="2" id="KW-0614">Plasmid</keyword>
<evidence type="ECO:0000313" key="2">
    <source>
        <dbReference type="EMBL" id="ABP73022.1"/>
    </source>
</evidence>
<proteinExistence type="predicted"/>
<sequence length="173" mass="16972">MTKYTKGVLLGAALGLAPVAASADAVAVALSASFAPPVAETVTLDVVAGGTVAGQTISIIGETGSASVGSVFGQPVGSHDHDVNLEAETANTDVTVTGTATGVIHTGQGPLMSLSVAASTGDSAAATAASTQGATTASSAATSYGNRLALETDFDGRSDAYESEILIRPGYYY</sequence>
<accession>A4X058</accession>